<dbReference type="RefSeq" id="WP_379565353.1">
    <property type="nucleotide sequence ID" value="NZ_JBHSQK010000014.1"/>
</dbReference>
<dbReference type="SMART" id="SM00342">
    <property type="entry name" value="HTH_ARAC"/>
    <property type="match status" value="1"/>
</dbReference>
<dbReference type="InterPro" id="IPR037923">
    <property type="entry name" value="HTH-like"/>
</dbReference>
<evidence type="ECO:0000256" key="4">
    <source>
        <dbReference type="ARBA" id="ARBA00023163"/>
    </source>
</evidence>
<evidence type="ECO:0000256" key="3">
    <source>
        <dbReference type="ARBA" id="ARBA00023159"/>
    </source>
</evidence>
<keyword evidence="3" id="KW-0010">Activator</keyword>
<keyword evidence="4" id="KW-0804">Transcription</keyword>
<reference evidence="7" key="1">
    <citation type="journal article" date="2019" name="Int. J. Syst. Evol. Microbiol.">
        <title>The Global Catalogue of Microorganisms (GCM) 10K type strain sequencing project: providing services to taxonomists for standard genome sequencing and annotation.</title>
        <authorList>
            <consortium name="The Broad Institute Genomics Platform"/>
            <consortium name="The Broad Institute Genome Sequencing Center for Infectious Disease"/>
            <person name="Wu L."/>
            <person name="Ma J."/>
        </authorList>
    </citation>
    <scope>NUCLEOTIDE SEQUENCE [LARGE SCALE GENOMIC DNA]</scope>
    <source>
        <strain evidence="7">CGMCC 4.7397</strain>
    </source>
</reference>
<evidence type="ECO:0000256" key="1">
    <source>
        <dbReference type="ARBA" id="ARBA00023015"/>
    </source>
</evidence>
<dbReference type="PROSITE" id="PS01124">
    <property type="entry name" value="HTH_ARAC_FAMILY_2"/>
    <property type="match status" value="1"/>
</dbReference>
<keyword evidence="2" id="KW-0238">DNA-binding</keyword>
<sequence length="306" mass="33328">MAAGGRSSGEVVRRTAQDVPLLDYVRRPGLPAVTVQHWVGDHPSEGPRFRGAHAHDFLLLLYVERGSLVARVDGRDRTITTGDAFVIAPGAVVTPGRPDPDGDVWAVSFPPDAVDPAAVAPLVSWRGHPLLAPFLGDHRGGGQRLRVPAEDRPAWLAQLADLDAELRGRRDGYADAARAHLTLLLVRLGRLGIDGPDELGVDPLVAQVLEVVENRYHEAISLRDVAAAVGLTPGHLTTVVGRATGRTVQQWITERRMREARRLLADTDLTVADIARRIGYRDAGYFVRRFRTAHRVTPTAWRGGTP</sequence>
<accession>A0ABW1I3L8</accession>
<name>A0ABW1I3L8_9PSEU</name>
<protein>
    <submittedName>
        <fullName evidence="6">AraC family transcriptional regulator</fullName>
    </submittedName>
</protein>
<gene>
    <name evidence="6" type="ORF">ACFQH9_08415</name>
</gene>
<evidence type="ECO:0000259" key="5">
    <source>
        <dbReference type="PROSITE" id="PS01124"/>
    </source>
</evidence>
<dbReference type="Gene3D" id="1.10.10.60">
    <property type="entry name" value="Homeodomain-like"/>
    <property type="match status" value="1"/>
</dbReference>
<dbReference type="InterPro" id="IPR014710">
    <property type="entry name" value="RmlC-like_jellyroll"/>
</dbReference>
<dbReference type="InterPro" id="IPR018062">
    <property type="entry name" value="HTH_AraC-typ_CS"/>
</dbReference>
<dbReference type="InterPro" id="IPR018060">
    <property type="entry name" value="HTH_AraC"/>
</dbReference>
<comment type="caution">
    <text evidence="6">The sequence shown here is derived from an EMBL/GenBank/DDBJ whole genome shotgun (WGS) entry which is preliminary data.</text>
</comment>
<feature type="domain" description="HTH araC/xylS-type" evidence="5">
    <location>
        <begin position="206"/>
        <end position="304"/>
    </location>
</feature>
<evidence type="ECO:0000256" key="2">
    <source>
        <dbReference type="ARBA" id="ARBA00023125"/>
    </source>
</evidence>
<dbReference type="Gene3D" id="2.60.120.10">
    <property type="entry name" value="Jelly Rolls"/>
    <property type="match status" value="1"/>
</dbReference>
<dbReference type="SUPFAM" id="SSF46689">
    <property type="entry name" value="Homeodomain-like"/>
    <property type="match status" value="2"/>
</dbReference>
<dbReference type="PANTHER" id="PTHR46796">
    <property type="entry name" value="HTH-TYPE TRANSCRIPTIONAL ACTIVATOR RHAS-RELATED"/>
    <property type="match status" value="1"/>
</dbReference>
<dbReference type="Proteomes" id="UP001596119">
    <property type="component" value="Unassembled WGS sequence"/>
</dbReference>
<dbReference type="Pfam" id="PF12833">
    <property type="entry name" value="HTH_18"/>
    <property type="match status" value="1"/>
</dbReference>
<dbReference type="InterPro" id="IPR009057">
    <property type="entry name" value="Homeodomain-like_sf"/>
</dbReference>
<dbReference type="PROSITE" id="PS00041">
    <property type="entry name" value="HTH_ARAC_FAMILY_1"/>
    <property type="match status" value="1"/>
</dbReference>
<keyword evidence="1" id="KW-0805">Transcription regulation</keyword>
<proteinExistence type="predicted"/>
<evidence type="ECO:0000313" key="6">
    <source>
        <dbReference type="EMBL" id="MFC5948297.1"/>
    </source>
</evidence>
<evidence type="ECO:0000313" key="7">
    <source>
        <dbReference type="Proteomes" id="UP001596119"/>
    </source>
</evidence>
<dbReference type="EMBL" id="JBHSQK010000014">
    <property type="protein sequence ID" value="MFC5948297.1"/>
    <property type="molecule type" value="Genomic_DNA"/>
</dbReference>
<organism evidence="6 7">
    <name type="scientific">Pseudonocardia lutea</name>
    <dbReference type="NCBI Taxonomy" id="2172015"/>
    <lineage>
        <taxon>Bacteria</taxon>
        <taxon>Bacillati</taxon>
        <taxon>Actinomycetota</taxon>
        <taxon>Actinomycetes</taxon>
        <taxon>Pseudonocardiales</taxon>
        <taxon>Pseudonocardiaceae</taxon>
        <taxon>Pseudonocardia</taxon>
    </lineage>
</organism>
<keyword evidence="7" id="KW-1185">Reference proteome</keyword>
<dbReference type="InterPro" id="IPR003313">
    <property type="entry name" value="AraC-bd"/>
</dbReference>
<dbReference type="SUPFAM" id="SSF51215">
    <property type="entry name" value="Regulatory protein AraC"/>
    <property type="match status" value="1"/>
</dbReference>
<dbReference type="Pfam" id="PF02311">
    <property type="entry name" value="AraC_binding"/>
    <property type="match status" value="1"/>
</dbReference>
<dbReference type="InterPro" id="IPR050204">
    <property type="entry name" value="AraC_XylS_family_regulators"/>
</dbReference>